<keyword evidence="3" id="KW-1185">Reference proteome</keyword>
<evidence type="ECO:0000313" key="2">
    <source>
        <dbReference type="EMBL" id="KAJ1181057.1"/>
    </source>
</evidence>
<evidence type="ECO:0000256" key="1">
    <source>
        <dbReference type="SAM" id="MobiDB-lite"/>
    </source>
</evidence>
<dbReference type="EMBL" id="JANPWB010000006">
    <property type="protein sequence ID" value="KAJ1181057.1"/>
    <property type="molecule type" value="Genomic_DNA"/>
</dbReference>
<feature type="region of interest" description="Disordered" evidence="1">
    <location>
        <begin position="89"/>
        <end position="118"/>
    </location>
</feature>
<organism evidence="2 3">
    <name type="scientific">Pleurodeles waltl</name>
    <name type="common">Iberian ribbed newt</name>
    <dbReference type="NCBI Taxonomy" id="8319"/>
    <lineage>
        <taxon>Eukaryota</taxon>
        <taxon>Metazoa</taxon>
        <taxon>Chordata</taxon>
        <taxon>Craniata</taxon>
        <taxon>Vertebrata</taxon>
        <taxon>Euteleostomi</taxon>
        <taxon>Amphibia</taxon>
        <taxon>Batrachia</taxon>
        <taxon>Caudata</taxon>
        <taxon>Salamandroidea</taxon>
        <taxon>Salamandridae</taxon>
        <taxon>Pleurodelinae</taxon>
        <taxon>Pleurodeles</taxon>
    </lineage>
</organism>
<comment type="caution">
    <text evidence="2">The sequence shown here is derived from an EMBL/GenBank/DDBJ whole genome shotgun (WGS) entry which is preliminary data.</text>
</comment>
<reference evidence="2" key="1">
    <citation type="journal article" date="2022" name="bioRxiv">
        <title>Sequencing and chromosome-scale assembly of the giantPleurodeles waltlgenome.</title>
        <authorList>
            <person name="Brown T."/>
            <person name="Elewa A."/>
            <person name="Iarovenko S."/>
            <person name="Subramanian E."/>
            <person name="Araus A.J."/>
            <person name="Petzold A."/>
            <person name="Susuki M."/>
            <person name="Suzuki K.-i.T."/>
            <person name="Hayashi T."/>
            <person name="Toyoda A."/>
            <person name="Oliveira C."/>
            <person name="Osipova E."/>
            <person name="Leigh N.D."/>
            <person name="Simon A."/>
            <person name="Yun M.H."/>
        </authorList>
    </citation>
    <scope>NUCLEOTIDE SEQUENCE</scope>
    <source>
        <strain evidence="2">20211129_DDA</strain>
        <tissue evidence="2">Liver</tissue>
    </source>
</reference>
<sequence length="118" mass="12664">MGKSSKPYQRGRLLQRDLVRSSLPSWAPSGSPEPFSLPGSAEQLLPAAPLLFSSRSPPPRLRSQGWLQAVQLLGFEGWLQAFADAGLGSDSVSHHQAQHGLTPRIPDRSEGLLVSQGA</sequence>
<gene>
    <name evidence="2" type="ORF">NDU88_006268</name>
</gene>
<dbReference type="AlphaFoldDB" id="A0AAV7TWM5"/>
<proteinExistence type="predicted"/>
<accession>A0AAV7TWM5</accession>
<evidence type="ECO:0000313" key="3">
    <source>
        <dbReference type="Proteomes" id="UP001066276"/>
    </source>
</evidence>
<dbReference type="Proteomes" id="UP001066276">
    <property type="component" value="Chromosome 3_2"/>
</dbReference>
<protein>
    <submittedName>
        <fullName evidence="2">Uncharacterized protein</fullName>
    </submittedName>
</protein>
<name>A0AAV7TWM5_PLEWA</name>